<dbReference type="EMBL" id="BA000045">
    <property type="protein sequence ID" value="BAC90486.1"/>
    <property type="molecule type" value="Genomic_DNA"/>
</dbReference>
<keyword evidence="2" id="KW-1185">Reference proteome</keyword>
<dbReference type="KEGG" id="gvi:gsr2545"/>
<dbReference type="HOGENOM" id="CLU_2825035_0_0_3"/>
<gene>
    <name evidence="1" type="ordered locus">gsr2545</name>
</gene>
<reference evidence="1 2" key="2">
    <citation type="journal article" date="2003" name="DNA Res.">
        <title>Complete genome structure of Gloeobacter violaceus PCC 7421, a cyanobacterium that lacks thylakoids (supplement).</title>
        <authorList>
            <person name="Nakamura Y."/>
            <person name="Kaneko T."/>
            <person name="Sato S."/>
            <person name="Mimuro M."/>
            <person name="Miyashita H."/>
            <person name="Tsuchiya T."/>
            <person name="Sasamoto S."/>
            <person name="Watanabe A."/>
            <person name="Kawashima K."/>
            <person name="Kishida Y."/>
            <person name="Kiyokawa C."/>
            <person name="Kohara M."/>
            <person name="Matsumoto M."/>
            <person name="Matsuno A."/>
            <person name="Nakazaki N."/>
            <person name="Shimpo S."/>
            <person name="Takeuchi C."/>
            <person name="Yamada M."/>
            <person name="Tabata S."/>
        </authorList>
    </citation>
    <scope>NUCLEOTIDE SEQUENCE [LARGE SCALE GENOMIC DNA]</scope>
    <source>
        <strain evidence="2">ATCC 29082 / PCC 7421</strain>
    </source>
</reference>
<dbReference type="Proteomes" id="UP000000557">
    <property type="component" value="Chromosome"/>
</dbReference>
<name>Q7NHJ0_GLOVI</name>
<accession>Q7NHJ0</accession>
<sequence>MQFGQRLHVCFGQAGQAVETGIEIVGSLCTHEGDFSFVRVCAIFIMFCTINKSNSNSRLLSGGERR</sequence>
<proteinExistence type="predicted"/>
<reference evidence="1 2" key="1">
    <citation type="journal article" date="2003" name="DNA Res.">
        <title>Complete genome structure of Gloeobacter violaceus PCC 7421, a cyanobacterium that lacks thylakoids.</title>
        <authorList>
            <person name="Nakamura Y."/>
            <person name="Kaneko T."/>
            <person name="Sato S."/>
            <person name="Mimuro M."/>
            <person name="Miyashita H."/>
            <person name="Tsuchiya T."/>
            <person name="Sasamoto S."/>
            <person name="Watanabe A."/>
            <person name="Kawashima K."/>
            <person name="Kishida Y."/>
            <person name="Kiyokawa C."/>
            <person name="Kohara M."/>
            <person name="Matsumoto M."/>
            <person name="Matsuno A."/>
            <person name="Nakazaki N."/>
            <person name="Shimpo S."/>
            <person name="Takeuchi C."/>
            <person name="Yamada M."/>
            <person name="Tabata S."/>
        </authorList>
    </citation>
    <scope>NUCLEOTIDE SEQUENCE [LARGE SCALE GENOMIC DNA]</scope>
    <source>
        <strain evidence="2">ATCC 29082 / PCC 7421</strain>
    </source>
</reference>
<dbReference type="InParanoid" id="Q7NHJ0"/>
<dbReference type="EnsemblBacteria" id="BAC90486">
    <property type="protein sequence ID" value="BAC90486"/>
    <property type="gene ID" value="BAC90486"/>
</dbReference>
<evidence type="ECO:0000313" key="2">
    <source>
        <dbReference type="Proteomes" id="UP000000557"/>
    </source>
</evidence>
<dbReference type="AlphaFoldDB" id="Q7NHJ0"/>
<organism evidence="1 2">
    <name type="scientific">Gloeobacter violaceus (strain ATCC 29082 / PCC 7421)</name>
    <dbReference type="NCBI Taxonomy" id="251221"/>
    <lineage>
        <taxon>Bacteria</taxon>
        <taxon>Bacillati</taxon>
        <taxon>Cyanobacteriota</taxon>
        <taxon>Cyanophyceae</taxon>
        <taxon>Gloeobacterales</taxon>
        <taxon>Gloeobacteraceae</taxon>
        <taxon>Gloeobacter</taxon>
    </lineage>
</organism>
<protein>
    <submittedName>
        <fullName evidence="1">Gsr2545 protein</fullName>
    </submittedName>
</protein>
<evidence type="ECO:0000313" key="1">
    <source>
        <dbReference type="EMBL" id="BAC90486.1"/>
    </source>
</evidence>